<keyword evidence="1" id="KW-0808">Transferase</keyword>
<dbReference type="EMBL" id="MVHP01000007">
    <property type="protein sequence ID" value="ORA67017.1"/>
    <property type="molecule type" value="Genomic_DNA"/>
</dbReference>
<dbReference type="STRING" id="81858.BST23_08865"/>
<accession>A0A1A0Q4K8</accession>
<protein>
    <submittedName>
        <fullName evidence="3">4-diphosphocytidyl-2C-methyl-D-erythritol kinase</fullName>
    </submittedName>
</protein>
<dbReference type="Proteomes" id="UP000192772">
    <property type="component" value="Unassembled WGS sequence"/>
</dbReference>
<dbReference type="GO" id="GO:0016301">
    <property type="term" value="F:kinase activity"/>
    <property type="evidence" value="ECO:0007669"/>
    <property type="project" value="UniProtKB-KW"/>
</dbReference>
<evidence type="ECO:0000256" key="1">
    <source>
        <dbReference type="ARBA" id="ARBA00022679"/>
    </source>
</evidence>
<reference evidence="3 4" key="1">
    <citation type="submission" date="2017-02" db="EMBL/GenBank/DDBJ databases">
        <title>The new phylogeny of genus Mycobacterium.</title>
        <authorList>
            <person name="Tortoli E."/>
            <person name="Trovato A."/>
            <person name="Cirillo D.M."/>
        </authorList>
    </citation>
    <scope>NUCLEOTIDE SEQUENCE [LARGE SCALE GENOMIC DNA]</scope>
    <source>
        <strain evidence="3 4">FI-09383</strain>
    </source>
</reference>
<organism evidence="3 4">
    <name type="scientific">Mycolicibacterium elephantis</name>
    <dbReference type="NCBI Taxonomy" id="81858"/>
    <lineage>
        <taxon>Bacteria</taxon>
        <taxon>Bacillati</taxon>
        <taxon>Actinomycetota</taxon>
        <taxon>Actinomycetes</taxon>
        <taxon>Mycobacteriales</taxon>
        <taxon>Mycobacteriaceae</taxon>
        <taxon>Mycolicibacterium</taxon>
    </lineage>
</organism>
<evidence type="ECO:0000313" key="3">
    <source>
        <dbReference type="EMBL" id="ORA67017.1"/>
    </source>
</evidence>
<dbReference type="RefSeq" id="WP_064892985.1">
    <property type="nucleotide sequence ID" value="NZ_LZHS01000030.1"/>
</dbReference>
<dbReference type="SUPFAM" id="SSF53448">
    <property type="entry name" value="Nucleotide-diphospho-sugar transferases"/>
    <property type="match status" value="1"/>
</dbReference>
<dbReference type="Gene3D" id="3.90.550.10">
    <property type="entry name" value="Spore Coat Polysaccharide Biosynthesis Protein SpsA, Chain A"/>
    <property type="match status" value="1"/>
</dbReference>
<evidence type="ECO:0000256" key="2">
    <source>
        <dbReference type="ARBA" id="ARBA00022695"/>
    </source>
</evidence>
<accession>A0A1X0D3P3</accession>
<dbReference type="PANTHER" id="PTHR32125">
    <property type="entry name" value="2-C-METHYL-D-ERYTHRITOL 4-PHOSPHATE CYTIDYLYLTRANSFERASE, CHLOROPLASTIC"/>
    <property type="match status" value="1"/>
</dbReference>
<comment type="caution">
    <text evidence="3">The sequence shown here is derived from an EMBL/GenBank/DDBJ whole genome shotgun (WGS) entry which is preliminary data.</text>
</comment>
<proteinExistence type="predicted"/>
<keyword evidence="2" id="KW-0548">Nucleotidyltransferase</keyword>
<gene>
    <name evidence="3" type="ORF">BST23_08865</name>
</gene>
<dbReference type="GO" id="GO:0050518">
    <property type="term" value="F:2-C-methyl-D-erythritol 4-phosphate cytidylyltransferase activity"/>
    <property type="evidence" value="ECO:0007669"/>
    <property type="project" value="TreeGrafter"/>
</dbReference>
<dbReference type="AlphaFoldDB" id="A0A1A0Q4K8"/>
<keyword evidence="3" id="KW-0418">Kinase</keyword>
<dbReference type="OrthoDB" id="9802561at2"/>
<sequence>MDLSAIVPLPASVAQNPASAFLPLAGHSPLVRIVRALLDAVTEPGRVVVAAAEPLVADARAALDSVSVTVAAAERPGSRAQCVRAGLENLEHQALSTTHVLIGDIRQPLVSAELCHRVIAGLTDGVVVPALPVTDSVKAVDAGGAVIATVDRSTLAAAQYPRGFAVDPLASLLSRHSSEDFDEIDEALRAGLPITVVAGDPDGYRAALPCDAPFFEAVIASRPQFRN</sequence>
<name>A0A1A0Q4K8_9MYCO</name>
<dbReference type="Pfam" id="PF01128">
    <property type="entry name" value="IspD"/>
    <property type="match status" value="1"/>
</dbReference>
<dbReference type="InterPro" id="IPR029044">
    <property type="entry name" value="Nucleotide-diphossugar_trans"/>
</dbReference>
<evidence type="ECO:0000313" key="4">
    <source>
        <dbReference type="Proteomes" id="UP000192772"/>
    </source>
</evidence>
<dbReference type="InterPro" id="IPR034683">
    <property type="entry name" value="IspD/TarI"/>
</dbReference>
<dbReference type="InterPro" id="IPR050088">
    <property type="entry name" value="IspD/TarI_cytidylyltransf_bact"/>
</dbReference>
<dbReference type="PANTHER" id="PTHR32125:SF4">
    <property type="entry name" value="2-C-METHYL-D-ERYTHRITOL 4-PHOSPHATE CYTIDYLYLTRANSFERASE, CHLOROPLASTIC"/>
    <property type="match status" value="1"/>
</dbReference>